<accession>A0AAV4A797</accession>
<reference evidence="1 2" key="1">
    <citation type="journal article" date="2021" name="Elife">
        <title>Chloroplast acquisition without the gene transfer in kleptoplastic sea slugs, Plakobranchus ocellatus.</title>
        <authorList>
            <person name="Maeda T."/>
            <person name="Takahashi S."/>
            <person name="Yoshida T."/>
            <person name="Shimamura S."/>
            <person name="Takaki Y."/>
            <person name="Nagai Y."/>
            <person name="Toyoda A."/>
            <person name="Suzuki Y."/>
            <person name="Arimoto A."/>
            <person name="Ishii H."/>
            <person name="Satoh N."/>
            <person name="Nishiyama T."/>
            <person name="Hasebe M."/>
            <person name="Maruyama T."/>
            <person name="Minagawa J."/>
            <person name="Obokata J."/>
            <person name="Shigenobu S."/>
        </authorList>
    </citation>
    <scope>NUCLEOTIDE SEQUENCE [LARGE SCALE GENOMIC DNA]</scope>
</reference>
<dbReference type="EMBL" id="BLXT01003611">
    <property type="protein sequence ID" value="GFO02598.1"/>
    <property type="molecule type" value="Genomic_DNA"/>
</dbReference>
<protein>
    <submittedName>
        <fullName evidence="1">Uncharacterized protein</fullName>
    </submittedName>
</protein>
<evidence type="ECO:0000313" key="1">
    <source>
        <dbReference type="EMBL" id="GFO02598.1"/>
    </source>
</evidence>
<evidence type="ECO:0000313" key="2">
    <source>
        <dbReference type="Proteomes" id="UP000735302"/>
    </source>
</evidence>
<name>A0AAV4A797_9GAST</name>
<dbReference type="AlphaFoldDB" id="A0AAV4A797"/>
<organism evidence="1 2">
    <name type="scientific">Plakobranchus ocellatus</name>
    <dbReference type="NCBI Taxonomy" id="259542"/>
    <lineage>
        <taxon>Eukaryota</taxon>
        <taxon>Metazoa</taxon>
        <taxon>Spiralia</taxon>
        <taxon>Lophotrochozoa</taxon>
        <taxon>Mollusca</taxon>
        <taxon>Gastropoda</taxon>
        <taxon>Heterobranchia</taxon>
        <taxon>Euthyneura</taxon>
        <taxon>Panpulmonata</taxon>
        <taxon>Sacoglossa</taxon>
        <taxon>Placobranchoidea</taxon>
        <taxon>Plakobranchidae</taxon>
        <taxon>Plakobranchus</taxon>
    </lineage>
</organism>
<sequence length="98" mass="11422">MLVSWLRQFRFFWPSDGSFDVRESCGLTGQALRLMMKYETDSCTSRDVQRMDRLLSPDSWEPSMKHIPCSHPWSISPAAIHETYPLQPSMEYIPCSHP</sequence>
<gene>
    <name evidence="1" type="ORF">PoB_002910300</name>
</gene>
<proteinExistence type="predicted"/>
<dbReference type="Proteomes" id="UP000735302">
    <property type="component" value="Unassembled WGS sequence"/>
</dbReference>
<comment type="caution">
    <text evidence="1">The sequence shown here is derived from an EMBL/GenBank/DDBJ whole genome shotgun (WGS) entry which is preliminary data.</text>
</comment>
<keyword evidence="2" id="KW-1185">Reference proteome</keyword>